<evidence type="ECO:0000313" key="2">
    <source>
        <dbReference type="Proteomes" id="UP001190700"/>
    </source>
</evidence>
<comment type="caution">
    <text evidence="1">The sequence shown here is derived from an EMBL/GenBank/DDBJ whole genome shotgun (WGS) entry which is preliminary data.</text>
</comment>
<name>A0AAE0BB71_9CHLO</name>
<dbReference type="EMBL" id="LGRX02035933">
    <property type="protein sequence ID" value="KAK3232655.1"/>
    <property type="molecule type" value="Genomic_DNA"/>
</dbReference>
<organism evidence="1 2">
    <name type="scientific">Cymbomonas tetramitiformis</name>
    <dbReference type="NCBI Taxonomy" id="36881"/>
    <lineage>
        <taxon>Eukaryota</taxon>
        <taxon>Viridiplantae</taxon>
        <taxon>Chlorophyta</taxon>
        <taxon>Pyramimonadophyceae</taxon>
        <taxon>Pyramimonadales</taxon>
        <taxon>Pyramimonadaceae</taxon>
        <taxon>Cymbomonas</taxon>
    </lineage>
</organism>
<reference evidence="1 2" key="1">
    <citation type="journal article" date="2015" name="Genome Biol. Evol.">
        <title>Comparative Genomics of a Bacterivorous Green Alga Reveals Evolutionary Causalities and Consequences of Phago-Mixotrophic Mode of Nutrition.</title>
        <authorList>
            <person name="Burns J.A."/>
            <person name="Paasch A."/>
            <person name="Narechania A."/>
            <person name="Kim E."/>
        </authorList>
    </citation>
    <scope>NUCLEOTIDE SEQUENCE [LARGE SCALE GENOMIC DNA]</scope>
    <source>
        <strain evidence="1 2">PLY_AMNH</strain>
    </source>
</reference>
<proteinExistence type="predicted"/>
<dbReference type="AlphaFoldDB" id="A0AAE0BB71"/>
<sequence length="324" mass="37559">MHEFQAQIEVLWRDMAKIMTTTLKTYGAPLNVWPLAALHAINTIMNVMPKRHIDMDTPHHRFTRTHFDYRQLRPFWSECYVWQDPDQRQKTGEPLQVSAKLIDNAKRYRYVGNLPNSVYLCFDTTKAKLKELAKPTFLPDYDVISKHLANTDEALREPSTDAEPYTRSLYPIRRPHELKSNAILDIACSKHSTETHAYVQVHDAQQNLHVWTKLKHYLSMDKSHYSVLQPRPVDRMKYHPATIVSVDHDPDAKLRYQVYFNSMDKHSTAYCDTDVVVLDSKVKAMLVATRDSGDDPTDFPDDVFMDEPDDVKATAALLGPNRHH</sequence>
<accession>A0AAE0BB71</accession>
<protein>
    <submittedName>
        <fullName evidence="1">Uncharacterized protein</fullName>
    </submittedName>
</protein>
<evidence type="ECO:0000313" key="1">
    <source>
        <dbReference type="EMBL" id="KAK3232655.1"/>
    </source>
</evidence>
<keyword evidence="2" id="KW-1185">Reference proteome</keyword>
<gene>
    <name evidence="1" type="ORF">CYMTET_57008</name>
</gene>
<dbReference type="Proteomes" id="UP001190700">
    <property type="component" value="Unassembled WGS sequence"/>
</dbReference>